<evidence type="ECO:0000313" key="3">
    <source>
        <dbReference type="EMBL" id="KAK1932469.1"/>
    </source>
</evidence>
<dbReference type="Proteomes" id="UP001259832">
    <property type="component" value="Unassembled WGS sequence"/>
</dbReference>
<comment type="caution">
    <text evidence="3">The sequence shown here is derived from an EMBL/GenBank/DDBJ whole genome shotgun (WGS) entry which is preliminary data.</text>
</comment>
<proteinExistence type="predicted"/>
<gene>
    <name evidence="3" type="ORF">P3T76_012053</name>
</gene>
<feature type="domain" description="Transposase putative helix-turn-helix" evidence="2">
    <location>
        <begin position="36"/>
        <end position="69"/>
    </location>
</feature>
<organism evidence="3 4">
    <name type="scientific">Phytophthora citrophthora</name>
    <dbReference type="NCBI Taxonomy" id="4793"/>
    <lineage>
        <taxon>Eukaryota</taxon>
        <taxon>Sar</taxon>
        <taxon>Stramenopiles</taxon>
        <taxon>Oomycota</taxon>
        <taxon>Peronosporomycetes</taxon>
        <taxon>Peronosporales</taxon>
        <taxon>Peronosporaceae</taxon>
        <taxon>Phytophthora</taxon>
    </lineage>
</organism>
<name>A0AAD9LEC5_9STRA</name>
<evidence type="ECO:0000256" key="1">
    <source>
        <dbReference type="SAM" id="MobiDB-lite"/>
    </source>
</evidence>
<dbReference type="EMBL" id="JASMQC010000029">
    <property type="protein sequence ID" value="KAK1932469.1"/>
    <property type="molecule type" value="Genomic_DNA"/>
</dbReference>
<dbReference type="AlphaFoldDB" id="A0AAD9LEC5"/>
<dbReference type="Pfam" id="PF12323">
    <property type="entry name" value="HTH_OrfB_IS605"/>
    <property type="match status" value="1"/>
</dbReference>
<accession>A0AAD9LEC5</accession>
<protein>
    <recommendedName>
        <fullName evidence="2">Transposase putative helix-turn-helix domain-containing protein</fullName>
    </recommendedName>
</protein>
<reference evidence="3" key="1">
    <citation type="submission" date="2023-08" db="EMBL/GenBank/DDBJ databases">
        <title>Reference Genome Resource for the Citrus Pathogen Phytophthora citrophthora.</title>
        <authorList>
            <person name="Moller H."/>
            <person name="Coetzee B."/>
            <person name="Rose L.J."/>
            <person name="Van Niekerk J.M."/>
        </authorList>
    </citation>
    <scope>NUCLEOTIDE SEQUENCE</scope>
    <source>
        <strain evidence="3">STE-U-9442</strain>
    </source>
</reference>
<sequence>MALVDPVPARATGLADATDTNTSDEEEPGNPTNAVTKLRLFPTPMQIAKLDQMFATNRAIYNKMVALSRKNKDDNTSEVMLNLRTIAVVENMAQFFRNNRRTLARHRMMNDDVPDSTLMDFKKAVKSSRALFCNTKARGEKTTYPKFKFKSKIDPSNTIEIRSRSIRAIDVEGKRRVRFHPTFFGLPRNEGIAIHERLPELAASIRLQRLREGEVYLIVPRGREFPQTFSKRVCTIDPGVRNFVTMYDPNGRTLSVTDSHRFLRKRFEVIDRMKSTLAQLENVVSYALPRCSSPVVPNFRNGGPVHAGSSNRRCT</sequence>
<feature type="region of interest" description="Disordered" evidence="1">
    <location>
        <begin position="1"/>
        <end position="35"/>
    </location>
</feature>
<keyword evidence="4" id="KW-1185">Reference proteome</keyword>
<evidence type="ECO:0000313" key="4">
    <source>
        <dbReference type="Proteomes" id="UP001259832"/>
    </source>
</evidence>
<evidence type="ECO:0000259" key="2">
    <source>
        <dbReference type="Pfam" id="PF12323"/>
    </source>
</evidence>
<dbReference type="InterPro" id="IPR021027">
    <property type="entry name" value="Transposase_put_HTH"/>
</dbReference>